<dbReference type="RefSeq" id="WP_259315510.1">
    <property type="nucleotide sequence ID" value="NZ_CP087164.1"/>
</dbReference>
<name>A0A9E6XXD4_9ACTN</name>
<feature type="region of interest" description="Disordered" evidence="1">
    <location>
        <begin position="232"/>
        <end position="251"/>
    </location>
</feature>
<dbReference type="SUPFAM" id="SSF101473">
    <property type="entry name" value="DhaL-like"/>
    <property type="match status" value="1"/>
</dbReference>
<proteinExistence type="predicted"/>
<evidence type="ECO:0000313" key="3">
    <source>
        <dbReference type="EMBL" id="UGS35828.1"/>
    </source>
</evidence>
<dbReference type="EMBL" id="CP087164">
    <property type="protein sequence ID" value="UGS35828.1"/>
    <property type="molecule type" value="Genomic_DNA"/>
</dbReference>
<evidence type="ECO:0000313" key="4">
    <source>
        <dbReference type="Proteomes" id="UP001162834"/>
    </source>
</evidence>
<dbReference type="GO" id="GO:0006071">
    <property type="term" value="P:glycerol metabolic process"/>
    <property type="evidence" value="ECO:0007669"/>
    <property type="project" value="InterPro"/>
</dbReference>
<dbReference type="KEGG" id="sbae:DSM104329_02225"/>
<feature type="domain" description="DhaL" evidence="2">
    <location>
        <begin position="7"/>
        <end position="225"/>
    </location>
</feature>
<dbReference type="Gene3D" id="1.25.40.340">
    <property type="match status" value="1"/>
</dbReference>
<dbReference type="NCBIfam" id="TIGR03599">
    <property type="entry name" value="YloV"/>
    <property type="match status" value="1"/>
</dbReference>
<accession>A0A9E6XXD4</accession>
<keyword evidence="4" id="KW-1185">Reference proteome</keyword>
<dbReference type="SMART" id="SM01121">
    <property type="entry name" value="Dak1_2"/>
    <property type="match status" value="1"/>
</dbReference>
<sequence>MTESSLVRFRAVVEGALAHLESRRQEVNDLNVFPVADGDTGDNMALTLRACLAEVDQLAQEGGERTIDEIGRDEIVGRVARAALLGARGNSGVILSQLIRGAAEELISRPGELVDPVLIGAAMARAADHGYSSVREPAEGTILTVMREMASRIATELAHMPDPRLGPCASSDDQNAAIADILERAIVAGEESVRRGPELLSVLRDAGVVDAGGYGVTIIFAGIVAALRGSEGPPLEHHHAPARRHAPEEHSSSTYRYCTNFAVIGAGLERSRFAGPLEAIGDSVLIVGDEHTIKVHVHTDEPQAATAIFAGAGEVSRLDVADMHEQVEQRAGRLLSRCGALAVCAGDGMRRLFASLGAEVLDGGATLNPSTYELLAAIHAVPAEEVVVLPNSPNVIMAAERAAELAEKTVHVVASRSQQAGLSAAVALVPDRAAAENAQAMTDALVQLRIGSVAPAAREDVHGRFGVGEAVGFVEDEIIAWGEPGPTLQAVLRSLSRDAELVTCIAGDGAPLDHDGVRALASDAVELEIEDGGQPAYWWLLSAE</sequence>
<dbReference type="GO" id="GO:0004371">
    <property type="term" value="F:glycerone kinase activity"/>
    <property type="evidence" value="ECO:0007669"/>
    <property type="project" value="InterPro"/>
</dbReference>
<dbReference type="PANTHER" id="PTHR33434:SF4">
    <property type="entry name" value="PHOSPHATASE PROTEIN"/>
    <property type="match status" value="1"/>
</dbReference>
<evidence type="ECO:0000259" key="2">
    <source>
        <dbReference type="PROSITE" id="PS51480"/>
    </source>
</evidence>
<dbReference type="InterPro" id="IPR033470">
    <property type="entry name" value="FakA-like_C"/>
</dbReference>
<dbReference type="Pfam" id="PF21645">
    <property type="entry name" value="FakA-like_M"/>
    <property type="match status" value="1"/>
</dbReference>
<dbReference type="Proteomes" id="UP001162834">
    <property type="component" value="Chromosome"/>
</dbReference>
<dbReference type="InterPro" id="IPR019986">
    <property type="entry name" value="YloV-like"/>
</dbReference>
<dbReference type="Pfam" id="PF13684">
    <property type="entry name" value="FakA-like_C"/>
    <property type="match status" value="1"/>
</dbReference>
<dbReference type="PANTHER" id="PTHR33434">
    <property type="entry name" value="DEGV DOMAIN-CONTAINING PROTEIN DR_1986-RELATED"/>
    <property type="match status" value="1"/>
</dbReference>
<protein>
    <recommendedName>
        <fullName evidence="2">DhaL domain-containing protein</fullName>
    </recommendedName>
</protein>
<organism evidence="3 4">
    <name type="scientific">Capillimicrobium parvum</name>
    <dbReference type="NCBI Taxonomy" id="2884022"/>
    <lineage>
        <taxon>Bacteria</taxon>
        <taxon>Bacillati</taxon>
        <taxon>Actinomycetota</taxon>
        <taxon>Thermoleophilia</taxon>
        <taxon>Solirubrobacterales</taxon>
        <taxon>Capillimicrobiaceae</taxon>
        <taxon>Capillimicrobium</taxon>
    </lineage>
</organism>
<dbReference type="InterPro" id="IPR048394">
    <property type="entry name" value="FakA-like_M"/>
</dbReference>
<dbReference type="PROSITE" id="PS51480">
    <property type="entry name" value="DHAL"/>
    <property type="match status" value="1"/>
</dbReference>
<gene>
    <name evidence="3" type="ORF">DSM104329_02225</name>
</gene>
<evidence type="ECO:0000256" key="1">
    <source>
        <dbReference type="SAM" id="MobiDB-lite"/>
    </source>
</evidence>
<dbReference type="InterPro" id="IPR004007">
    <property type="entry name" value="DhaL_dom"/>
</dbReference>
<dbReference type="SMART" id="SM01120">
    <property type="entry name" value="Dak2"/>
    <property type="match status" value="1"/>
</dbReference>
<feature type="compositionally biased region" description="Basic and acidic residues" evidence="1">
    <location>
        <begin position="234"/>
        <end position="251"/>
    </location>
</feature>
<dbReference type="InterPro" id="IPR036117">
    <property type="entry name" value="DhaL_dom_sf"/>
</dbReference>
<dbReference type="AlphaFoldDB" id="A0A9E6XXD4"/>
<dbReference type="InterPro" id="IPR050270">
    <property type="entry name" value="DegV_domain_contain"/>
</dbReference>
<dbReference type="Pfam" id="PF02734">
    <property type="entry name" value="Dak2"/>
    <property type="match status" value="1"/>
</dbReference>
<reference evidence="3" key="1">
    <citation type="journal article" date="2022" name="Int. J. Syst. Evol. Microbiol.">
        <title>Pseudomonas aegrilactucae sp. nov. and Pseudomonas morbosilactucae sp. nov., pathogens causing bacterial rot of lettuce in Japan.</title>
        <authorList>
            <person name="Sawada H."/>
            <person name="Fujikawa T."/>
            <person name="Satou M."/>
        </authorList>
    </citation>
    <scope>NUCLEOTIDE SEQUENCE</scope>
    <source>
        <strain evidence="3">0166_1</strain>
    </source>
</reference>